<dbReference type="InterPro" id="IPR036805">
    <property type="entry name" value="Tscrpt_elong_fac_GreA/B_N_sf"/>
</dbReference>
<evidence type="ECO:0000256" key="2">
    <source>
        <dbReference type="ARBA" id="ARBA00013729"/>
    </source>
</evidence>
<dbReference type="Pfam" id="PF13176">
    <property type="entry name" value="TPR_7"/>
    <property type="match status" value="1"/>
</dbReference>
<dbReference type="OrthoDB" id="9808774at2"/>
<dbReference type="GO" id="GO:0032784">
    <property type="term" value="P:regulation of DNA-templated transcription elongation"/>
    <property type="evidence" value="ECO:0007669"/>
    <property type="project" value="UniProtKB-UniRule"/>
</dbReference>
<keyword evidence="5 8" id="KW-0804">Transcription</keyword>
<evidence type="ECO:0000256" key="9">
    <source>
        <dbReference type="PROSITE-ProRule" id="PRU00339"/>
    </source>
</evidence>
<feature type="repeat" description="TPR" evidence="9">
    <location>
        <begin position="150"/>
        <end position="183"/>
    </location>
</feature>
<comment type="function">
    <text evidence="6 8 10">Necessary for efficient RNA polymerase transcription elongation past template-encoded arresting sites. The arresting sites in DNA have the property of trapping a certain fraction of elongating RNA polymerases that pass through, resulting in locked ternary complexes. Cleavage of the nascent transcript by cleavage factors such as GreA or GreB allows the resumption of elongation from the new 3'terminus. GreA releases sequences of 2 to 3 nucleotides.</text>
</comment>
<evidence type="ECO:0000259" key="12">
    <source>
        <dbReference type="Pfam" id="PF03449"/>
    </source>
</evidence>
<evidence type="ECO:0000256" key="1">
    <source>
        <dbReference type="ARBA" id="ARBA00008213"/>
    </source>
</evidence>
<keyword evidence="4 8" id="KW-0238">DNA-binding</keyword>
<keyword evidence="14" id="KW-1185">Reference proteome</keyword>
<evidence type="ECO:0000256" key="7">
    <source>
        <dbReference type="ARBA" id="ARBA00030776"/>
    </source>
</evidence>
<dbReference type="InterPro" id="IPR006359">
    <property type="entry name" value="Tscrpt_elong_fac_GreA"/>
</dbReference>
<dbReference type="eggNOG" id="COG1747">
    <property type="taxonomic scope" value="Bacteria"/>
</dbReference>
<comment type="similarity">
    <text evidence="1 8 10">Belongs to the GreA/GreB family.</text>
</comment>
<dbReference type="PANTHER" id="PTHR30437:SF4">
    <property type="entry name" value="TRANSCRIPTION ELONGATION FACTOR GREA"/>
    <property type="match status" value="1"/>
</dbReference>
<evidence type="ECO:0000256" key="8">
    <source>
        <dbReference type="HAMAP-Rule" id="MF_00105"/>
    </source>
</evidence>
<dbReference type="NCBIfam" id="TIGR01462">
    <property type="entry name" value="greA"/>
    <property type="match status" value="1"/>
</dbReference>
<keyword evidence="13" id="KW-0648">Protein biosynthesis</keyword>
<evidence type="ECO:0000256" key="4">
    <source>
        <dbReference type="ARBA" id="ARBA00023125"/>
    </source>
</evidence>
<dbReference type="InterPro" id="IPR011990">
    <property type="entry name" value="TPR-like_helical_dom_sf"/>
</dbReference>
<dbReference type="eggNOG" id="COG0782">
    <property type="taxonomic scope" value="Bacteria"/>
</dbReference>
<dbReference type="InterPro" id="IPR022691">
    <property type="entry name" value="Tscrpt_elong_fac_GreA/B_N"/>
</dbReference>
<dbReference type="Gene3D" id="1.25.40.10">
    <property type="entry name" value="Tetratricopeptide repeat domain"/>
    <property type="match status" value="2"/>
</dbReference>
<dbReference type="InterPro" id="IPR019734">
    <property type="entry name" value="TPR_rpt"/>
</dbReference>
<dbReference type="SUPFAM" id="SSF48452">
    <property type="entry name" value="TPR-like"/>
    <property type="match status" value="1"/>
</dbReference>
<evidence type="ECO:0000313" key="14">
    <source>
        <dbReference type="Proteomes" id="UP000007383"/>
    </source>
</evidence>
<dbReference type="InterPro" id="IPR001437">
    <property type="entry name" value="Tscrpt_elong_fac_GreA/B_C"/>
</dbReference>
<dbReference type="NCBIfam" id="NF011309">
    <property type="entry name" value="PRK14720.1"/>
    <property type="match status" value="1"/>
</dbReference>
<dbReference type="HOGENOM" id="CLU_322611_0_0_12"/>
<dbReference type="STRING" id="889378.Spiaf_1528"/>
<dbReference type="RefSeq" id="WP_014455570.1">
    <property type="nucleotide sequence ID" value="NC_017098.1"/>
</dbReference>
<keyword evidence="13" id="KW-0251">Elongation factor</keyword>
<dbReference type="Proteomes" id="UP000007383">
    <property type="component" value="Chromosome"/>
</dbReference>
<dbReference type="PANTHER" id="PTHR30437">
    <property type="entry name" value="TRANSCRIPTION ELONGATION FACTOR GREA"/>
    <property type="match status" value="1"/>
</dbReference>
<evidence type="ECO:0000256" key="5">
    <source>
        <dbReference type="ARBA" id="ARBA00023163"/>
    </source>
</evidence>
<dbReference type="InterPro" id="IPR023459">
    <property type="entry name" value="Tscrpt_elong_fac_GreA/B_fam"/>
</dbReference>
<dbReference type="InterPro" id="IPR036953">
    <property type="entry name" value="GreA/GreB_C_sf"/>
</dbReference>
<feature type="domain" description="Transcription elongation factor GreA/GreB C-terminal" evidence="11">
    <location>
        <begin position="824"/>
        <end position="896"/>
    </location>
</feature>
<evidence type="ECO:0000256" key="10">
    <source>
        <dbReference type="RuleBase" id="RU000556"/>
    </source>
</evidence>
<dbReference type="KEGG" id="sfc:Spiaf_1528"/>
<proteinExistence type="inferred from homology"/>
<evidence type="ECO:0000313" key="13">
    <source>
        <dbReference type="EMBL" id="AFG37587.1"/>
    </source>
</evidence>
<keyword evidence="9" id="KW-0802">TPR repeat</keyword>
<dbReference type="SMR" id="H9UJ94"/>
<dbReference type="AlphaFoldDB" id="H9UJ94"/>
<accession>H9UJ94</accession>
<dbReference type="Gene3D" id="3.10.50.30">
    <property type="entry name" value="Transcription elongation factor, GreA/GreB, C-terminal domain"/>
    <property type="match status" value="1"/>
</dbReference>
<dbReference type="GO" id="GO:0070063">
    <property type="term" value="F:RNA polymerase binding"/>
    <property type="evidence" value="ECO:0007669"/>
    <property type="project" value="InterPro"/>
</dbReference>
<evidence type="ECO:0000259" key="11">
    <source>
        <dbReference type="Pfam" id="PF01272"/>
    </source>
</evidence>
<dbReference type="GO" id="GO:0003746">
    <property type="term" value="F:translation elongation factor activity"/>
    <property type="evidence" value="ECO:0007669"/>
    <property type="project" value="UniProtKB-KW"/>
</dbReference>
<dbReference type="PROSITE" id="PS50005">
    <property type="entry name" value="TPR"/>
    <property type="match status" value="1"/>
</dbReference>
<dbReference type="HAMAP" id="MF_00105">
    <property type="entry name" value="GreA_GreB"/>
    <property type="match status" value="1"/>
</dbReference>
<dbReference type="GO" id="GO:0006354">
    <property type="term" value="P:DNA-templated transcription elongation"/>
    <property type="evidence" value="ECO:0007669"/>
    <property type="project" value="TreeGrafter"/>
</dbReference>
<dbReference type="InterPro" id="IPR028624">
    <property type="entry name" value="Tscrpt_elong_fac_GreA/B"/>
</dbReference>
<evidence type="ECO:0000256" key="6">
    <source>
        <dbReference type="ARBA" id="ARBA00024916"/>
    </source>
</evidence>
<dbReference type="Pfam" id="PF03449">
    <property type="entry name" value="GreA_GreB_N"/>
    <property type="match status" value="1"/>
</dbReference>
<dbReference type="EMBL" id="CP003282">
    <property type="protein sequence ID" value="AFG37587.1"/>
    <property type="molecule type" value="Genomic_DNA"/>
</dbReference>
<dbReference type="SUPFAM" id="SSF54534">
    <property type="entry name" value="FKBP-like"/>
    <property type="match status" value="1"/>
</dbReference>
<gene>
    <name evidence="8" type="primary">greA</name>
    <name evidence="13" type="ordered locus">Spiaf_1528</name>
</gene>
<feature type="domain" description="Transcription elongation factor GreA/GreB N-terminal" evidence="12">
    <location>
        <begin position="749"/>
        <end position="815"/>
    </location>
</feature>
<dbReference type="PATRIC" id="fig|889378.3.peg.1519"/>
<dbReference type="Gene3D" id="1.10.287.180">
    <property type="entry name" value="Transcription elongation factor, GreA/GreB, N-terminal domain"/>
    <property type="match status" value="1"/>
</dbReference>
<dbReference type="Pfam" id="PF01272">
    <property type="entry name" value="GreA_GreB"/>
    <property type="match status" value="1"/>
</dbReference>
<organism evidence="13 14">
    <name type="scientific">Spirochaeta africana (strain ATCC 700263 / DSM 8902 / Z-7692)</name>
    <dbReference type="NCBI Taxonomy" id="889378"/>
    <lineage>
        <taxon>Bacteria</taxon>
        <taxon>Pseudomonadati</taxon>
        <taxon>Spirochaetota</taxon>
        <taxon>Spirochaetia</taxon>
        <taxon>Spirochaetales</taxon>
        <taxon>Spirochaetaceae</taxon>
        <taxon>Spirochaeta</taxon>
    </lineage>
</organism>
<dbReference type="SUPFAM" id="SSF46557">
    <property type="entry name" value="GreA transcript cleavage protein, N-terminal domain"/>
    <property type="match status" value="1"/>
</dbReference>
<reference evidence="14" key="1">
    <citation type="journal article" date="2013" name="Stand. Genomic Sci.">
        <title>Complete genome sequence of the halophilic bacterium Spirochaeta africana type strain (Z-7692(T)) from the alkaline Lake Magadi in the East African Rift.</title>
        <authorList>
            <person name="Liolos K."/>
            <person name="Abt B."/>
            <person name="Scheuner C."/>
            <person name="Teshima H."/>
            <person name="Held B."/>
            <person name="Lapidus A."/>
            <person name="Nolan M."/>
            <person name="Lucas S."/>
            <person name="Deshpande S."/>
            <person name="Cheng J.F."/>
            <person name="Tapia R."/>
            <person name="Goodwin L.A."/>
            <person name="Pitluck S."/>
            <person name="Pagani I."/>
            <person name="Ivanova N."/>
            <person name="Mavromatis K."/>
            <person name="Mikhailova N."/>
            <person name="Huntemann M."/>
            <person name="Pati A."/>
            <person name="Chen A."/>
            <person name="Palaniappan K."/>
            <person name="Land M."/>
            <person name="Rohde M."/>
            <person name="Tindall B.J."/>
            <person name="Detter J.C."/>
            <person name="Goker M."/>
            <person name="Bristow J."/>
            <person name="Eisen J.A."/>
            <person name="Markowitz V."/>
            <person name="Hugenholtz P."/>
            <person name="Woyke T."/>
            <person name="Klenk H.P."/>
            <person name="Kyrpides N.C."/>
        </authorList>
    </citation>
    <scope>NUCLEOTIDE SEQUENCE</scope>
    <source>
        <strain evidence="14">ATCC 700263 / DSM 8902 / Z-7692</strain>
    </source>
</reference>
<dbReference type="FunFam" id="1.10.287.180:FF:000001">
    <property type="entry name" value="Transcription elongation factor GreA"/>
    <property type="match status" value="1"/>
</dbReference>
<sequence length="900" mass="106754">MAESTVGTIGELLKEETWTRAALNNYTVGNLKELDELVERIEQNDKQDEILELCDEHLQHTKNSIIALYLSGIIQLSRQSMNDGNLIMLVNLFSDNHKWKIVEYLCNRILDFGENKYALRTLVDCYSHENQTGDLYSVYERLIKVDFEEADIVRQLAIHYEDSGDVEEAVSYYKKALHRYINKKLFSNVKEVWHKLVKFCPEEIEFFNHAEKKIAKSLSDERAVQLLEDYYPSFISKQDWNMAIDILKRILTYDPQHPQARKEIVECYRKKYADHSHLEEYIKLSNLNASWRNIHEAISDFEKHISFDAGNFVHHRTWGVGRIREIDDDEITIDFARKRRHKMSLKMAVNALQIMPRDHIAVLRSAVRKEKLKEKVKKNPVWALKTVIRSLNNAADMKMIKAELVPQVLTPGEWTSWSTKARELLKTDESFGNLQDKLDFYMVRENPITLDEKIYNRFKAENSFFDRVKTLFEFQKYTERDESFGMDSDYFREMFEYFVAYLRNPMHCNEFVVASNLVVRRIVQRYAFLNPGLDLDFIDLFNQIENVEDVFQKIDDSDLRRDFLVLLRKNDKQWPQWYVRLFPYHVSKDIIHELDKNQHFDQLKEIFFNIFDNYRDKREAYIWLVRNCADDEWFKQIDITYEKLLINMIHLLDITFRDIDNRKDAAGNRRINKQIQTYLFKENRLLDYLMQAEEESVIRIYTLIEDVKDLDPAVRLELRHNIQTKFPDLQFYGEQEKEVFSRGGFMVLPQSFEDKQRRLQHIHEVEVPQNSKEIATAREYGDLKENAEYKAAKERQDMLNNTVARLKEDLERATIVAPKEFDDSVVGFGTRVTLENIDSKEVESYTVLGPWESDPDNKIISYLSPLGSELCSHKAGDELRFEINERSYAYKVKKVEKAEV</sequence>
<dbReference type="GO" id="GO:0003677">
    <property type="term" value="F:DNA binding"/>
    <property type="evidence" value="ECO:0007669"/>
    <property type="project" value="UniProtKB-UniRule"/>
</dbReference>
<name>H9UJ94_SPIAZ</name>
<evidence type="ECO:0000256" key="3">
    <source>
        <dbReference type="ARBA" id="ARBA00023015"/>
    </source>
</evidence>
<keyword evidence="3 8" id="KW-0805">Transcription regulation</keyword>
<protein>
    <recommendedName>
        <fullName evidence="2 8">Transcription elongation factor GreA</fullName>
    </recommendedName>
    <alternativeName>
        <fullName evidence="7 8">Transcript cleavage factor GreA</fullName>
    </alternativeName>
</protein>